<proteinExistence type="predicted"/>
<name>A0A7C3IMB0_9CREN</name>
<sequence length="256" mass="28433">MPIGISTLCTFGKTFKELSSYCDVAPPLIELVDDWRDSLNRERMNQIQEIKSALGIDFTVHTPFVGVNISSANEKLRGLSVRIIKKSISNASEIGAQVAVVHPGSSSMLDDYYPGTHWQANIRSLKSILSFAEDLGVIVGLENMPARTSAFMQRIDEFERAEEAGLDFKIALDIGHANTHSLVKAFVERYKHKVVHVHLHDNMGQEDQHLVMGQGTADWGWLSSKLSFRTMTAAVESLSLRDALKCLEKANQVFSS</sequence>
<dbReference type="InterPro" id="IPR050312">
    <property type="entry name" value="IolE/XylAMocC-like"/>
</dbReference>
<dbReference type="AlphaFoldDB" id="A0A7C3IMB0"/>
<reference evidence="2" key="1">
    <citation type="journal article" date="2020" name="mSystems">
        <title>Genome- and Community-Level Interaction Insights into Carbon Utilization and Element Cycling Functions of Hydrothermarchaeota in Hydrothermal Sediment.</title>
        <authorList>
            <person name="Zhou Z."/>
            <person name="Liu Y."/>
            <person name="Xu W."/>
            <person name="Pan J."/>
            <person name="Luo Z.H."/>
            <person name="Li M."/>
        </authorList>
    </citation>
    <scope>NUCLEOTIDE SEQUENCE [LARGE SCALE GENOMIC DNA]</scope>
    <source>
        <strain evidence="2">SpSt-468</strain>
    </source>
</reference>
<feature type="domain" description="Xylose isomerase-like TIM barrel" evidence="1">
    <location>
        <begin position="35"/>
        <end position="228"/>
    </location>
</feature>
<evidence type="ECO:0000259" key="1">
    <source>
        <dbReference type="Pfam" id="PF01261"/>
    </source>
</evidence>
<protein>
    <submittedName>
        <fullName evidence="2">Sugar phosphate isomerase/epimerase</fullName>
    </submittedName>
</protein>
<dbReference type="SUPFAM" id="SSF51658">
    <property type="entry name" value="Xylose isomerase-like"/>
    <property type="match status" value="1"/>
</dbReference>
<evidence type="ECO:0000313" key="2">
    <source>
        <dbReference type="EMBL" id="HFK21071.1"/>
    </source>
</evidence>
<dbReference type="Pfam" id="PF01261">
    <property type="entry name" value="AP_endonuc_2"/>
    <property type="match status" value="1"/>
</dbReference>
<dbReference type="PANTHER" id="PTHR12110:SF21">
    <property type="entry name" value="XYLOSE ISOMERASE-LIKE TIM BARREL DOMAIN-CONTAINING PROTEIN"/>
    <property type="match status" value="1"/>
</dbReference>
<organism evidence="2">
    <name type="scientific">Candidatus Methanomethylicus mesodigestus</name>
    <dbReference type="NCBI Taxonomy" id="1867258"/>
    <lineage>
        <taxon>Archaea</taxon>
        <taxon>Thermoproteota</taxon>
        <taxon>Methanosuratincolia</taxon>
        <taxon>Candidatus Methanomethylicales</taxon>
        <taxon>Candidatus Methanomethylicaceae</taxon>
        <taxon>Candidatus Methanomethylicus</taxon>
    </lineage>
</organism>
<comment type="caution">
    <text evidence="2">The sequence shown here is derived from an EMBL/GenBank/DDBJ whole genome shotgun (WGS) entry which is preliminary data.</text>
</comment>
<dbReference type="InterPro" id="IPR036237">
    <property type="entry name" value="Xyl_isomerase-like_sf"/>
</dbReference>
<dbReference type="EMBL" id="DSTX01000012">
    <property type="protein sequence ID" value="HFK21071.1"/>
    <property type="molecule type" value="Genomic_DNA"/>
</dbReference>
<dbReference type="PANTHER" id="PTHR12110">
    <property type="entry name" value="HYDROXYPYRUVATE ISOMERASE"/>
    <property type="match status" value="1"/>
</dbReference>
<gene>
    <name evidence="2" type="ORF">ENS19_07355</name>
</gene>
<accession>A0A7C3IMB0</accession>
<dbReference type="Gene3D" id="3.20.20.150">
    <property type="entry name" value="Divalent-metal-dependent TIM barrel enzymes"/>
    <property type="match status" value="1"/>
</dbReference>
<dbReference type="GO" id="GO:0016853">
    <property type="term" value="F:isomerase activity"/>
    <property type="evidence" value="ECO:0007669"/>
    <property type="project" value="UniProtKB-KW"/>
</dbReference>
<dbReference type="InterPro" id="IPR013022">
    <property type="entry name" value="Xyl_isomerase-like_TIM-brl"/>
</dbReference>
<keyword evidence="2" id="KW-0413">Isomerase</keyword>